<dbReference type="VEuPathDB" id="AmoebaDB:KM1_001930"/>
<accession>A0A5K1VDD5</accession>
<dbReference type="EMBL" id="BDEQ01000001">
    <property type="protein sequence ID" value="GAT91494.1"/>
    <property type="molecule type" value="Genomic_DNA"/>
</dbReference>
<dbReference type="Proteomes" id="UP000078387">
    <property type="component" value="Unassembled WGS sequence"/>
</dbReference>
<organism evidence="1 2">
    <name type="scientific">Entamoeba histolytica</name>
    <dbReference type="NCBI Taxonomy" id="5759"/>
    <lineage>
        <taxon>Eukaryota</taxon>
        <taxon>Amoebozoa</taxon>
        <taxon>Evosea</taxon>
        <taxon>Archamoebae</taxon>
        <taxon>Mastigamoebida</taxon>
        <taxon>Entamoebidae</taxon>
        <taxon>Entamoeba</taxon>
    </lineage>
</organism>
<gene>
    <name evidence="1" type="ORF">CL6EHI_152410</name>
</gene>
<dbReference type="OMA" id="CHIREKK"/>
<dbReference type="VEuPathDB" id="AmoebaDB:EHI_152410"/>
<dbReference type="AlphaFoldDB" id="A0A5K1VDD5"/>
<evidence type="ECO:0000313" key="2">
    <source>
        <dbReference type="Proteomes" id="UP000078387"/>
    </source>
</evidence>
<comment type="caution">
    <text evidence="1">The sequence shown here is derived from an EMBL/GenBank/DDBJ whole genome shotgun (WGS) entry which is preliminary data.</text>
</comment>
<reference evidence="1 2" key="1">
    <citation type="submission" date="2016-05" db="EMBL/GenBank/DDBJ databases">
        <title>First whole genome sequencing of Entamoeba histolytica HM1:IMSS-clone-6.</title>
        <authorList>
            <person name="Mukherjee Avik.K."/>
            <person name="Izumyama S."/>
            <person name="Nakada-Tsukui K."/>
            <person name="Nozaki T."/>
        </authorList>
    </citation>
    <scope>NUCLEOTIDE SEQUENCE [LARGE SCALE GENOMIC DNA]</scope>
    <source>
        <strain evidence="1 2">HM1:IMSS clone 6</strain>
    </source>
</reference>
<name>A0A5K1VDD5_ENTHI</name>
<evidence type="ECO:0000313" key="1">
    <source>
        <dbReference type="EMBL" id="GAT91494.1"/>
    </source>
</evidence>
<sequence>MDESENQQNELNVTPLENFPLPLSQQFFLNYGDITLSESSATQLHLDDETLTSISPIHLRTTKNVPITTEVSSLYMNNSSEDMFDPKVKRKLSLLELKFQYTMSCQEIHCLKKIKKTLSKTTDPFLRSNLNEIDDYILCHLREKKHLKKKKRKYIIQRVCYFFHIERN</sequence>
<proteinExistence type="predicted"/>
<protein>
    <submittedName>
        <fullName evidence="1">Uncharacterized protein</fullName>
    </submittedName>
</protein>
<dbReference type="VEuPathDB" id="AmoebaDB:EHI7A_025650"/>